<accession>A0AAV3YF02</accession>
<name>A0AAV3YF02_9GAST</name>
<gene>
    <name evidence="1" type="ORF">PoB_000737400</name>
</gene>
<keyword evidence="1" id="KW-0378">Hydrolase</keyword>
<dbReference type="EMBL" id="BLXT01000847">
    <property type="protein sequence ID" value="GFN80868.1"/>
    <property type="molecule type" value="Genomic_DNA"/>
</dbReference>
<keyword evidence="1" id="KW-0540">Nuclease</keyword>
<dbReference type="Proteomes" id="UP000735302">
    <property type="component" value="Unassembled WGS sequence"/>
</dbReference>
<dbReference type="PANTHER" id="PTHR19446">
    <property type="entry name" value="REVERSE TRANSCRIPTASES"/>
    <property type="match status" value="1"/>
</dbReference>
<dbReference type="GO" id="GO:0004519">
    <property type="term" value="F:endonuclease activity"/>
    <property type="evidence" value="ECO:0007669"/>
    <property type="project" value="UniProtKB-KW"/>
</dbReference>
<keyword evidence="1" id="KW-0255">Endonuclease</keyword>
<evidence type="ECO:0000313" key="1">
    <source>
        <dbReference type="EMBL" id="GFN80868.1"/>
    </source>
</evidence>
<protein>
    <submittedName>
        <fullName evidence="1">Endonuclease-reverse transcriptase</fullName>
    </submittedName>
</protein>
<reference evidence="1 2" key="1">
    <citation type="journal article" date="2021" name="Elife">
        <title>Chloroplast acquisition without the gene transfer in kleptoplastic sea slugs, Plakobranchus ocellatus.</title>
        <authorList>
            <person name="Maeda T."/>
            <person name="Takahashi S."/>
            <person name="Yoshida T."/>
            <person name="Shimamura S."/>
            <person name="Takaki Y."/>
            <person name="Nagai Y."/>
            <person name="Toyoda A."/>
            <person name="Suzuki Y."/>
            <person name="Arimoto A."/>
            <person name="Ishii H."/>
            <person name="Satoh N."/>
            <person name="Nishiyama T."/>
            <person name="Hasebe M."/>
            <person name="Maruyama T."/>
            <person name="Minagawa J."/>
            <person name="Obokata J."/>
            <person name="Shigenobu S."/>
        </authorList>
    </citation>
    <scope>NUCLEOTIDE SEQUENCE [LARGE SCALE GENOMIC DNA]</scope>
</reference>
<sequence>MEGPAILKEEVEHALSLMKQVKATGLDGIPVEVIKALEDLGISETTKLMNSIYKTGEIPEDMKKSIFITLPKNPGEPPYKNTSSNIDETIL</sequence>
<evidence type="ECO:0000313" key="2">
    <source>
        <dbReference type="Proteomes" id="UP000735302"/>
    </source>
</evidence>
<proteinExistence type="predicted"/>
<dbReference type="AlphaFoldDB" id="A0AAV3YF02"/>
<organism evidence="1 2">
    <name type="scientific">Plakobranchus ocellatus</name>
    <dbReference type="NCBI Taxonomy" id="259542"/>
    <lineage>
        <taxon>Eukaryota</taxon>
        <taxon>Metazoa</taxon>
        <taxon>Spiralia</taxon>
        <taxon>Lophotrochozoa</taxon>
        <taxon>Mollusca</taxon>
        <taxon>Gastropoda</taxon>
        <taxon>Heterobranchia</taxon>
        <taxon>Euthyneura</taxon>
        <taxon>Panpulmonata</taxon>
        <taxon>Sacoglossa</taxon>
        <taxon>Placobranchoidea</taxon>
        <taxon>Plakobranchidae</taxon>
        <taxon>Plakobranchus</taxon>
    </lineage>
</organism>
<comment type="caution">
    <text evidence="1">The sequence shown here is derived from an EMBL/GenBank/DDBJ whole genome shotgun (WGS) entry which is preliminary data.</text>
</comment>
<keyword evidence="2" id="KW-1185">Reference proteome</keyword>